<evidence type="ECO:0000259" key="10">
    <source>
        <dbReference type="SMART" id="SM01005"/>
    </source>
</evidence>
<dbReference type="EMBL" id="CP015220">
    <property type="protein sequence ID" value="AMY24505.1"/>
    <property type="molecule type" value="Genomic_DNA"/>
</dbReference>
<comment type="cofactor">
    <cofactor evidence="2 7 8">
        <name>pyridoxal 5'-phosphate</name>
        <dbReference type="ChEBI" id="CHEBI:597326"/>
    </cofactor>
</comment>
<evidence type="ECO:0000313" key="12">
    <source>
        <dbReference type="Proteomes" id="UP000076038"/>
    </source>
</evidence>
<dbReference type="CDD" id="cd00430">
    <property type="entry name" value="PLPDE_III_AR"/>
    <property type="match status" value="1"/>
</dbReference>
<evidence type="ECO:0000256" key="3">
    <source>
        <dbReference type="ARBA" id="ARBA00013089"/>
    </source>
</evidence>
<dbReference type="SUPFAM" id="SSF51419">
    <property type="entry name" value="PLP-binding barrel"/>
    <property type="match status" value="1"/>
</dbReference>
<dbReference type="SMART" id="SM01005">
    <property type="entry name" value="Ala_racemase_C"/>
    <property type="match status" value="1"/>
</dbReference>
<gene>
    <name evidence="11" type="primary">alr</name>
    <name evidence="11" type="ORF">A3Q41_03214</name>
</gene>
<evidence type="ECO:0000256" key="5">
    <source>
        <dbReference type="ARBA" id="ARBA00023235"/>
    </source>
</evidence>
<evidence type="ECO:0000256" key="1">
    <source>
        <dbReference type="ARBA" id="ARBA00000316"/>
    </source>
</evidence>
<dbReference type="InterPro" id="IPR009006">
    <property type="entry name" value="Ala_racemase/Decarboxylase_C"/>
</dbReference>
<dbReference type="RefSeq" id="WP_082832197.1">
    <property type="nucleotide sequence ID" value="NZ_CP015220.1"/>
</dbReference>
<dbReference type="KEGG" id="rhs:A3Q41_03214"/>
<keyword evidence="12" id="KW-1185">Reference proteome</keyword>
<dbReference type="NCBIfam" id="TIGR00492">
    <property type="entry name" value="alr"/>
    <property type="match status" value="1"/>
</dbReference>
<dbReference type="SUPFAM" id="SSF50621">
    <property type="entry name" value="Alanine racemase C-terminal domain-like"/>
    <property type="match status" value="1"/>
</dbReference>
<dbReference type="InterPro" id="IPR001608">
    <property type="entry name" value="Ala_racemase_N"/>
</dbReference>
<reference evidence="11 12" key="1">
    <citation type="journal article" date="2016" name="Genome Announc.">
        <title>Complete Genome and Plasmid Sequences for Rhodococcus fascians D188 and Draft Sequences for Rhodococcus Isolates PBTS 1 and PBTS 2.</title>
        <authorList>
            <person name="Stamler R.A."/>
            <person name="Vereecke D."/>
            <person name="Zhang Y."/>
            <person name="Schilkey F."/>
            <person name="Devitt N."/>
            <person name="Randall J.J."/>
        </authorList>
    </citation>
    <scope>NUCLEOTIDE SEQUENCE [LARGE SCALE GENOMIC DNA]</scope>
    <source>
        <strain evidence="11 12">PBTS2</strain>
    </source>
</reference>
<dbReference type="InterPro" id="IPR000821">
    <property type="entry name" value="Ala_racemase"/>
</dbReference>
<dbReference type="EC" id="5.1.1.1" evidence="3 7"/>
<comment type="similarity">
    <text evidence="7">Belongs to the alanine racemase family.</text>
</comment>
<reference evidence="12" key="2">
    <citation type="submission" date="2016-04" db="EMBL/GenBank/DDBJ databases">
        <title>Complete Genome and Plasmid Sequences for Rhodococcus fascians D188 and Draft Sequences for Rhodococcus spp. Isolates PBTS 1 and PBTS 2.</title>
        <authorList>
            <person name="Stamer R."/>
            <person name="Vereecke D."/>
            <person name="Zhang Y."/>
            <person name="Schilkey F."/>
            <person name="Devitt N."/>
            <person name="Randall J."/>
        </authorList>
    </citation>
    <scope>NUCLEOTIDE SEQUENCE [LARGE SCALE GENOMIC DNA]</scope>
    <source>
        <strain evidence="12">PBTS2</strain>
    </source>
</reference>
<comment type="pathway">
    <text evidence="7">Amino-acid biosynthesis; D-alanine biosynthesis; D-alanine from L-alanine: step 1/1.</text>
</comment>
<dbReference type="FunFam" id="3.20.20.10:FF:000002">
    <property type="entry name" value="Alanine racemase"/>
    <property type="match status" value="1"/>
</dbReference>
<dbReference type="Proteomes" id="UP000076038">
    <property type="component" value="Chromosome"/>
</dbReference>
<dbReference type="Pfam" id="PF01168">
    <property type="entry name" value="Ala_racemase_N"/>
    <property type="match status" value="1"/>
</dbReference>
<keyword evidence="5 7" id="KW-0413">Isomerase</keyword>
<dbReference type="GO" id="GO:0009252">
    <property type="term" value="P:peptidoglycan biosynthetic process"/>
    <property type="evidence" value="ECO:0007669"/>
    <property type="project" value="TreeGrafter"/>
</dbReference>
<dbReference type="Gene3D" id="2.40.37.10">
    <property type="entry name" value="Lyase, Ornithine Decarboxylase, Chain A, domain 1"/>
    <property type="match status" value="1"/>
</dbReference>
<sequence>MALSNVVTIGSGDVEIDPRTDSGALATVDLDAVAHNVRVLQKFAGDAAVMAVLKSDAYNHGAGPVAHAAVAAGVHEFGVTTIGEALELRAAGITVPVLAWLHRADSDFGAAIAEDIGVGVSTAGQLNSVIAAARRTGLTADLSLKIDTGLNRNGVARADLDVVLDATASAVAEGSVRLTGMFSHLACADEPNHPANDAQAERLRDAVARAGRRGISPAVVHLSNSAATLTRPDLGFDMVRPGIALYGLSPVPDMGDFGLRPVMTLSAQVAHIKKVNRGESVSYGYTWTAPTDTVVALVALGYADGVVRRLSGRFEVTIDGRRYPSVGRVCMDQFVVDLGGDSSGVAIGDEAILFGPGDSGEPHAQDWADALDTIGYEVVTGVRGRVRRRFVGTRSGEATK</sequence>
<evidence type="ECO:0000256" key="9">
    <source>
        <dbReference type="PIRSR" id="PIRSR600821-52"/>
    </source>
</evidence>
<feature type="binding site" evidence="7 9">
    <location>
        <position position="152"/>
    </location>
    <ligand>
        <name>substrate</name>
    </ligand>
</feature>
<dbReference type="PANTHER" id="PTHR30511:SF0">
    <property type="entry name" value="ALANINE RACEMASE, CATABOLIC-RELATED"/>
    <property type="match status" value="1"/>
</dbReference>
<dbReference type="InterPro" id="IPR011079">
    <property type="entry name" value="Ala_racemase_C"/>
</dbReference>
<feature type="modified residue" description="N6-(pyridoxal phosphate)lysine" evidence="7 8">
    <location>
        <position position="54"/>
    </location>
</feature>
<evidence type="ECO:0000256" key="6">
    <source>
        <dbReference type="ARBA" id="ARBA00072221"/>
    </source>
</evidence>
<feature type="active site" description="Proton acceptor; specific for L-alanine" evidence="7">
    <location>
        <position position="283"/>
    </location>
</feature>
<dbReference type="Pfam" id="PF00842">
    <property type="entry name" value="Ala_racemase_C"/>
    <property type="match status" value="1"/>
</dbReference>
<feature type="domain" description="Alanine racemase C-terminal" evidence="10">
    <location>
        <begin position="262"/>
        <end position="391"/>
    </location>
</feature>
<dbReference type="GO" id="GO:0008784">
    <property type="term" value="F:alanine racemase activity"/>
    <property type="evidence" value="ECO:0007669"/>
    <property type="project" value="UniProtKB-UniRule"/>
</dbReference>
<keyword evidence="4 7" id="KW-0663">Pyridoxal phosphate</keyword>
<dbReference type="OrthoDB" id="9813814at2"/>
<dbReference type="GO" id="GO:0030170">
    <property type="term" value="F:pyridoxal phosphate binding"/>
    <property type="evidence" value="ECO:0007669"/>
    <property type="project" value="UniProtKB-UniRule"/>
</dbReference>
<evidence type="ECO:0000256" key="2">
    <source>
        <dbReference type="ARBA" id="ARBA00001933"/>
    </source>
</evidence>
<dbReference type="PATRIC" id="fig|1653479.3.peg.3257"/>
<name>A0A143QMX9_RHOFA</name>
<dbReference type="UniPathway" id="UPA00042">
    <property type="reaction ID" value="UER00497"/>
</dbReference>
<dbReference type="InterPro" id="IPR029066">
    <property type="entry name" value="PLP-binding_barrel"/>
</dbReference>
<dbReference type="GO" id="GO:0005829">
    <property type="term" value="C:cytosol"/>
    <property type="evidence" value="ECO:0007669"/>
    <property type="project" value="TreeGrafter"/>
</dbReference>
<feature type="binding site" evidence="7 9">
    <location>
        <position position="331"/>
    </location>
    <ligand>
        <name>substrate</name>
    </ligand>
</feature>
<dbReference type="FunFam" id="2.40.37.10:FF:000015">
    <property type="entry name" value="Alanine racemase"/>
    <property type="match status" value="1"/>
</dbReference>
<comment type="catalytic activity">
    <reaction evidence="1 7">
        <text>L-alanine = D-alanine</text>
        <dbReference type="Rhea" id="RHEA:20249"/>
        <dbReference type="ChEBI" id="CHEBI:57416"/>
        <dbReference type="ChEBI" id="CHEBI:57972"/>
        <dbReference type="EC" id="5.1.1.1"/>
    </reaction>
</comment>
<evidence type="ECO:0000313" key="11">
    <source>
        <dbReference type="EMBL" id="AMY24505.1"/>
    </source>
</evidence>
<dbReference type="PRINTS" id="PR00992">
    <property type="entry name" value="ALARACEMASE"/>
</dbReference>
<dbReference type="Gene3D" id="3.20.20.10">
    <property type="entry name" value="Alanine racemase"/>
    <property type="match status" value="1"/>
</dbReference>
<evidence type="ECO:0000256" key="4">
    <source>
        <dbReference type="ARBA" id="ARBA00022898"/>
    </source>
</evidence>
<dbReference type="PANTHER" id="PTHR30511">
    <property type="entry name" value="ALANINE RACEMASE"/>
    <property type="match status" value="1"/>
</dbReference>
<dbReference type="AlphaFoldDB" id="A0A143QMX9"/>
<accession>A0A143QMX9</accession>
<comment type="function">
    <text evidence="7">Catalyzes the interconversion of L-alanine and D-alanine. May also act on other amino acids.</text>
</comment>
<dbReference type="GO" id="GO:0030632">
    <property type="term" value="P:D-alanine biosynthetic process"/>
    <property type="evidence" value="ECO:0007669"/>
    <property type="project" value="UniProtKB-UniRule"/>
</dbReference>
<protein>
    <recommendedName>
        <fullName evidence="6 7">Alanine racemase</fullName>
        <ecNumber evidence="3 7">5.1.1.1</ecNumber>
    </recommendedName>
</protein>
<organism evidence="11 12">
    <name type="scientific">Rhodococcoides fascians</name>
    <name type="common">Rhodococcus fascians</name>
    <dbReference type="NCBI Taxonomy" id="1828"/>
    <lineage>
        <taxon>Bacteria</taxon>
        <taxon>Bacillati</taxon>
        <taxon>Actinomycetota</taxon>
        <taxon>Actinomycetes</taxon>
        <taxon>Mycobacteriales</taxon>
        <taxon>Nocardiaceae</taxon>
        <taxon>Rhodococcoides</taxon>
    </lineage>
</organism>
<evidence type="ECO:0000256" key="7">
    <source>
        <dbReference type="HAMAP-Rule" id="MF_01201"/>
    </source>
</evidence>
<dbReference type="HAMAP" id="MF_01201">
    <property type="entry name" value="Ala_racemase"/>
    <property type="match status" value="1"/>
</dbReference>
<evidence type="ECO:0000256" key="8">
    <source>
        <dbReference type="PIRSR" id="PIRSR600821-50"/>
    </source>
</evidence>
<proteinExistence type="inferred from homology"/>
<feature type="active site" description="Proton acceptor; specific for D-alanine" evidence="7">
    <location>
        <position position="54"/>
    </location>
</feature>